<keyword evidence="4" id="KW-0472">Membrane</keyword>
<reference evidence="7 8" key="1">
    <citation type="submission" date="2015-04" db="EMBL/GenBank/DDBJ databases">
        <title>Complete genome of flavobacterium.</title>
        <authorList>
            <person name="Kwon Y.M."/>
            <person name="Kim S.-J."/>
        </authorList>
    </citation>
    <scope>NUCLEOTIDE SEQUENCE [LARGE SCALE GENOMIC DNA]</scope>
    <source>
        <strain evidence="7 8">DK169</strain>
    </source>
</reference>
<dbReference type="Gene3D" id="1.25.40.390">
    <property type="match status" value="1"/>
</dbReference>
<keyword evidence="8" id="KW-1185">Reference proteome</keyword>
<dbReference type="OrthoDB" id="5694214at2"/>
<accession>A0A0Q0XJC0</accession>
<keyword evidence="5" id="KW-0998">Cell outer membrane</keyword>
<dbReference type="AlphaFoldDB" id="A0A0Q0XJC0"/>
<organism evidence="7 8">
    <name type="scientific">Flagellimonas eckloniae</name>
    <dbReference type="NCBI Taxonomy" id="346185"/>
    <lineage>
        <taxon>Bacteria</taxon>
        <taxon>Pseudomonadati</taxon>
        <taxon>Bacteroidota</taxon>
        <taxon>Flavobacteriia</taxon>
        <taxon>Flavobacteriales</taxon>
        <taxon>Flavobacteriaceae</taxon>
        <taxon>Flagellimonas</taxon>
    </lineage>
</organism>
<sequence length="538" mass="57769">MRKETFKNRFVQYIGAATALLLGQACTDLEPTFSDSVSIETSSGEFNGVASSSATLDALYSSGASNGLGINNAQTQTDDYALSEVAADNIAVLTRGADWSDNGVWRVLHAHTWDPNHLYVLQSWNKHNAAILLATQLLDSRSNPSASETAQAQVIRAFHVFSVLDYFGQVPFRGVDDDSTVDPTVLTPSEAFALAKSDLDAAISSGNLSTHGPDAPLRDDSSGGALTDVGQAMAHFMRARLNLNAEILTGTAGDMNQVISDVNAIEALGFQLDGLGADDPDGDESYFDIWDMANNTNQEVIMMLDGDARTRLYNMTHPNQGGWNGFVTMTETFRLHGTNDPAVDARVGESGENVIGLTTGYVRGQQIDPSGTPLEDRQGNPLVYEDELLTSLEVNNERNGIRIVKYPVRSASGGLPGDGFRDYVFARFTDAALMRAEAGLRGGTGATLTPLEEVNAIRARAGAAALGSLTLDDMPDVLARELNGEGVIGGRRDVLRRFGLYTTATWEMKTVVEDFRDLYPIPGSAIATNPNLVQNPGY</sequence>
<gene>
    <name evidence="7" type="ORF">AAY42_14720</name>
</gene>
<comment type="caution">
    <text evidence="7">The sequence shown here is derived from an EMBL/GenBank/DDBJ whole genome shotgun (WGS) entry which is preliminary data.</text>
</comment>
<dbReference type="Pfam" id="PF07980">
    <property type="entry name" value="SusD_RagB"/>
    <property type="match status" value="1"/>
</dbReference>
<comment type="subcellular location">
    <subcellularLocation>
        <location evidence="1">Cell outer membrane</location>
    </subcellularLocation>
</comment>
<protein>
    <recommendedName>
        <fullName evidence="6">RagB/SusD domain-containing protein</fullName>
    </recommendedName>
</protein>
<dbReference type="SUPFAM" id="SSF48452">
    <property type="entry name" value="TPR-like"/>
    <property type="match status" value="1"/>
</dbReference>
<dbReference type="EMBL" id="LCTZ01000002">
    <property type="protein sequence ID" value="KQC31009.1"/>
    <property type="molecule type" value="Genomic_DNA"/>
</dbReference>
<evidence type="ECO:0000256" key="4">
    <source>
        <dbReference type="ARBA" id="ARBA00023136"/>
    </source>
</evidence>
<evidence type="ECO:0000256" key="1">
    <source>
        <dbReference type="ARBA" id="ARBA00004442"/>
    </source>
</evidence>
<dbReference type="RefSeq" id="WP_055396566.1">
    <property type="nucleotide sequence ID" value="NZ_LCTZ01000002.1"/>
</dbReference>
<dbReference type="GO" id="GO:0009279">
    <property type="term" value="C:cell outer membrane"/>
    <property type="evidence" value="ECO:0007669"/>
    <property type="project" value="UniProtKB-SubCell"/>
</dbReference>
<dbReference type="STRING" id="346185.AAY42_14720"/>
<dbReference type="PROSITE" id="PS51257">
    <property type="entry name" value="PROKAR_LIPOPROTEIN"/>
    <property type="match status" value="1"/>
</dbReference>
<evidence type="ECO:0000313" key="8">
    <source>
        <dbReference type="Proteomes" id="UP000050827"/>
    </source>
</evidence>
<evidence type="ECO:0000256" key="2">
    <source>
        <dbReference type="ARBA" id="ARBA00006275"/>
    </source>
</evidence>
<evidence type="ECO:0000259" key="6">
    <source>
        <dbReference type="Pfam" id="PF07980"/>
    </source>
</evidence>
<name>A0A0Q0XJC0_9FLAO</name>
<comment type="similarity">
    <text evidence="2">Belongs to the SusD family.</text>
</comment>
<evidence type="ECO:0000313" key="7">
    <source>
        <dbReference type="EMBL" id="KQC31009.1"/>
    </source>
</evidence>
<dbReference type="Proteomes" id="UP000050827">
    <property type="component" value="Unassembled WGS sequence"/>
</dbReference>
<keyword evidence="3" id="KW-0732">Signal</keyword>
<proteinExistence type="inferred from homology"/>
<evidence type="ECO:0000256" key="3">
    <source>
        <dbReference type="ARBA" id="ARBA00022729"/>
    </source>
</evidence>
<evidence type="ECO:0000256" key="5">
    <source>
        <dbReference type="ARBA" id="ARBA00023237"/>
    </source>
</evidence>
<dbReference type="InterPro" id="IPR011990">
    <property type="entry name" value="TPR-like_helical_dom_sf"/>
</dbReference>
<feature type="domain" description="RagB/SusD" evidence="6">
    <location>
        <begin position="358"/>
        <end position="538"/>
    </location>
</feature>
<dbReference type="InterPro" id="IPR012944">
    <property type="entry name" value="SusD_RagB_dom"/>
</dbReference>